<dbReference type="GO" id="GO:0000981">
    <property type="term" value="F:DNA-binding transcription factor activity, RNA polymerase II-specific"/>
    <property type="evidence" value="ECO:0007669"/>
    <property type="project" value="TreeGrafter"/>
</dbReference>
<dbReference type="HOGENOM" id="CLU_545823_0_0_1"/>
<reference evidence="13" key="2">
    <citation type="submission" date="2025-09" db="UniProtKB">
        <authorList>
            <consortium name="Ensembl"/>
        </authorList>
    </citation>
    <scope>IDENTIFICATION</scope>
</reference>
<keyword evidence="2" id="KW-0479">Metal-binding</keyword>
<dbReference type="PANTHER" id="PTHR46105">
    <property type="entry name" value="AGAP004733-PA"/>
    <property type="match status" value="1"/>
</dbReference>
<evidence type="ECO:0000256" key="7">
    <source>
        <dbReference type="ARBA" id="ARBA00023125"/>
    </source>
</evidence>
<dbReference type="GO" id="GO:0008270">
    <property type="term" value="F:zinc ion binding"/>
    <property type="evidence" value="ECO:0007669"/>
    <property type="project" value="UniProtKB-KW"/>
</dbReference>
<sequence>ADEQISLSTGKQLSDLLRELSALWLRGSFCDAVVEVQSRRYLAHKAVLSSTCTYFRGIFLDTPCSNMGPFVVDFLTEKTFDQVLDFVYKGNVSVGREDLRELLKAAQSLGIECLEEVCRVFVTDDVEDCFPDKDTDATYISESGQYDCVEQHELEHDLGSTVAGIAFITSNNETLLPHEGGGAFKKRRSSLLSSDHHNSHLCEPPRLGMTDTLPPFRNKECIVICPIIIRLNREVVTSKITKTIYVKTEPNEEPPCKVARTESTRANASQVSGLAVADGRSQETGGFRVTDIAALDGCSREDLDGCAEPGASDLLAGQSAAGAPQHEIGVAQIAAEHVQCQVCGDTMDENISSLREHAAIHVDRETLKCRVCGRGFTTFNNAVQHVYKHCGVTVLACHDCGKTFLSLTRLTLHYLNHCRKKRPPPPLPSVPFVRPLEYRPPDDSGEHHASSYAPCQICGLPVHQKMAYLRSHARSHVDLEHLLCMVCGLKLTCSSNLIKHALLHVGVFLFACPICEKRFAMQCLLQQHQ</sequence>
<dbReference type="STRING" id="7757.ENSPMAP00000001207"/>
<dbReference type="InterPro" id="IPR050457">
    <property type="entry name" value="ZnFinger_BTB_dom_contain"/>
</dbReference>
<dbReference type="PANTHER" id="PTHR46105:SF5">
    <property type="entry name" value="ZINC FINGER AND BTB DOMAIN-CONTAINING PROTEIN 44 ISOFORM X1"/>
    <property type="match status" value="1"/>
</dbReference>
<evidence type="ECO:0000256" key="9">
    <source>
        <dbReference type="ARBA" id="ARBA00023242"/>
    </source>
</evidence>
<keyword evidence="3" id="KW-0677">Repeat</keyword>
<evidence type="ECO:0000259" key="11">
    <source>
        <dbReference type="PROSITE" id="PS50097"/>
    </source>
</evidence>
<keyword evidence="6" id="KW-0805">Transcription regulation</keyword>
<keyword evidence="5" id="KW-0862">Zinc</keyword>
<evidence type="ECO:0000256" key="4">
    <source>
        <dbReference type="ARBA" id="ARBA00022771"/>
    </source>
</evidence>
<proteinExistence type="predicted"/>
<dbReference type="SUPFAM" id="SSF57667">
    <property type="entry name" value="beta-beta-alpha zinc fingers"/>
    <property type="match status" value="2"/>
</dbReference>
<dbReference type="CDD" id="cd18186">
    <property type="entry name" value="BTB_POZ_ZBTB_KLHL-like"/>
    <property type="match status" value="1"/>
</dbReference>
<dbReference type="PROSITE" id="PS50157">
    <property type="entry name" value="ZINC_FINGER_C2H2_2"/>
    <property type="match status" value="3"/>
</dbReference>
<evidence type="ECO:0000256" key="2">
    <source>
        <dbReference type="ARBA" id="ARBA00022723"/>
    </source>
</evidence>
<feature type="domain" description="BTB" evidence="11">
    <location>
        <begin position="30"/>
        <end position="96"/>
    </location>
</feature>
<dbReference type="SUPFAM" id="SSF54695">
    <property type="entry name" value="POZ domain"/>
    <property type="match status" value="1"/>
</dbReference>
<comment type="subcellular location">
    <subcellularLocation>
        <location evidence="1">Nucleus</location>
    </subcellularLocation>
</comment>
<dbReference type="InterPro" id="IPR036236">
    <property type="entry name" value="Znf_C2H2_sf"/>
</dbReference>
<reference evidence="13" key="1">
    <citation type="submission" date="2025-08" db="UniProtKB">
        <authorList>
            <consortium name="Ensembl"/>
        </authorList>
    </citation>
    <scope>IDENTIFICATION</scope>
</reference>
<dbReference type="InterPro" id="IPR011333">
    <property type="entry name" value="SKP1/BTB/POZ_sf"/>
</dbReference>
<dbReference type="Gene3D" id="3.30.160.60">
    <property type="entry name" value="Classic Zinc Finger"/>
    <property type="match status" value="2"/>
</dbReference>
<dbReference type="Ensembl" id="ENSPMAT00000001212.1">
    <property type="protein sequence ID" value="ENSPMAP00000001207.1"/>
    <property type="gene ID" value="ENSPMAG00000001086.1"/>
</dbReference>
<evidence type="ECO:0000256" key="10">
    <source>
        <dbReference type="PROSITE-ProRule" id="PRU00042"/>
    </source>
</evidence>
<dbReference type="AlphaFoldDB" id="S4R7M7"/>
<protein>
    <recommendedName>
        <fullName evidence="14">Zinc finger and BTB domain containing 39</fullName>
    </recommendedName>
</protein>
<evidence type="ECO:0000256" key="5">
    <source>
        <dbReference type="ARBA" id="ARBA00022833"/>
    </source>
</evidence>
<dbReference type="PROSITE" id="PS50097">
    <property type="entry name" value="BTB"/>
    <property type="match status" value="1"/>
</dbReference>
<evidence type="ECO:0000256" key="8">
    <source>
        <dbReference type="ARBA" id="ARBA00023163"/>
    </source>
</evidence>
<feature type="domain" description="C2H2-type" evidence="12">
    <location>
        <begin position="395"/>
        <end position="422"/>
    </location>
</feature>
<evidence type="ECO:0000259" key="12">
    <source>
        <dbReference type="PROSITE" id="PS50157"/>
    </source>
</evidence>
<dbReference type="SMART" id="SM00225">
    <property type="entry name" value="BTB"/>
    <property type="match status" value="1"/>
</dbReference>
<organism evidence="13">
    <name type="scientific">Petromyzon marinus</name>
    <name type="common">Sea lamprey</name>
    <dbReference type="NCBI Taxonomy" id="7757"/>
    <lineage>
        <taxon>Eukaryota</taxon>
        <taxon>Metazoa</taxon>
        <taxon>Chordata</taxon>
        <taxon>Craniata</taxon>
        <taxon>Vertebrata</taxon>
        <taxon>Cyclostomata</taxon>
        <taxon>Hyperoartia</taxon>
        <taxon>Petromyzontiformes</taxon>
        <taxon>Petromyzontidae</taxon>
        <taxon>Petromyzon</taxon>
    </lineage>
</organism>
<keyword evidence="7" id="KW-0238">DNA-binding</keyword>
<evidence type="ECO:0000256" key="3">
    <source>
        <dbReference type="ARBA" id="ARBA00022737"/>
    </source>
</evidence>
<keyword evidence="9" id="KW-0539">Nucleus</keyword>
<evidence type="ECO:0000256" key="6">
    <source>
        <dbReference type="ARBA" id="ARBA00023015"/>
    </source>
</evidence>
<dbReference type="SMART" id="SM00355">
    <property type="entry name" value="ZnF_C2H2"/>
    <property type="match status" value="6"/>
</dbReference>
<feature type="domain" description="C2H2-type" evidence="12">
    <location>
        <begin position="367"/>
        <end position="391"/>
    </location>
</feature>
<dbReference type="InterPro" id="IPR013087">
    <property type="entry name" value="Znf_C2H2_type"/>
</dbReference>
<dbReference type="InterPro" id="IPR000210">
    <property type="entry name" value="BTB/POZ_dom"/>
</dbReference>
<name>S4R7M7_PETMA</name>
<feature type="domain" description="C2H2-type" evidence="12">
    <location>
        <begin position="510"/>
        <end position="529"/>
    </location>
</feature>
<dbReference type="GeneTree" id="ENSGT00940000160722"/>
<keyword evidence="8" id="KW-0804">Transcription</keyword>
<evidence type="ECO:0000313" key="13">
    <source>
        <dbReference type="Ensembl" id="ENSPMAP00000001207.1"/>
    </source>
</evidence>
<dbReference type="Pfam" id="PF00651">
    <property type="entry name" value="BTB"/>
    <property type="match status" value="1"/>
</dbReference>
<evidence type="ECO:0000256" key="1">
    <source>
        <dbReference type="ARBA" id="ARBA00004123"/>
    </source>
</evidence>
<dbReference type="GO" id="GO:0000978">
    <property type="term" value="F:RNA polymerase II cis-regulatory region sequence-specific DNA binding"/>
    <property type="evidence" value="ECO:0007669"/>
    <property type="project" value="TreeGrafter"/>
</dbReference>
<dbReference type="OMA" id="SSFVDWH"/>
<dbReference type="Gene3D" id="3.30.710.10">
    <property type="entry name" value="Potassium Channel Kv1.1, Chain A"/>
    <property type="match status" value="1"/>
</dbReference>
<accession>S4R7M7</accession>
<evidence type="ECO:0008006" key="14">
    <source>
        <dbReference type="Google" id="ProtNLM"/>
    </source>
</evidence>
<dbReference type="PROSITE" id="PS00028">
    <property type="entry name" value="ZINC_FINGER_C2H2_1"/>
    <property type="match status" value="2"/>
</dbReference>
<keyword evidence="4 10" id="KW-0863">Zinc-finger</keyword>